<reference evidence="2 3" key="1">
    <citation type="submission" date="2018-11" db="EMBL/GenBank/DDBJ databases">
        <authorList>
            <person name="Li F."/>
        </authorList>
    </citation>
    <scope>NUCLEOTIDE SEQUENCE [LARGE SCALE GENOMIC DNA]</scope>
    <source>
        <strain evidence="2 3">Gsoil 097</strain>
    </source>
</reference>
<dbReference type="RefSeq" id="WP_123226226.1">
    <property type="nucleotide sequence ID" value="NZ_RJSE01000003.1"/>
</dbReference>
<evidence type="ECO:0000313" key="3">
    <source>
        <dbReference type="Proteomes" id="UP000267128"/>
    </source>
</evidence>
<evidence type="ECO:0000259" key="1">
    <source>
        <dbReference type="Pfam" id="PF01551"/>
    </source>
</evidence>
<keyword evidence="3" id="KW-1185">Reference proteome</keyword>
<dbReference type="AlphaFoldDB" id="A0A3N0CNS4"/>
<feature type="domain" description="M23ase beta-sheet core" evidence="1">
    <location>
        <begin position="37"/>
        <end position="123"/>
    </location>
</feature>
<dbReference type="InterPro" id="IPR011055">
    <property type="entry name" value="Dup_hybrid_motif"/>
</dbReference>
<comment type="caution">
    <text evidence="2">The sequence shown here is derived from an EMBL/GenBank/DDBJ whole genome shotgun (WGS) entry which is preliminary data.</text>
</comment>
<protein>
    <submittedName>
        <fullName evidence="2">M23 family peptidase</fullName>
    </submittedName>
</protein>
<proteinExistence type="predicted"/>
<dbReference type="InterPro" id="IPR016047">
    <property type="entry name" value="M23ase_b-sheet_dom"/>
</dbReference>
<dbReference type="OrthoDB" id="5245088at2"/>
<evidence type="ECO:0000313" key="2">
    <source>
        <dbReference type="EMBL" id="RNL65122.1"/>
    </source>
</evidence>
<accession>A0A3N0CNS4</accession>
<dbReference type="Pfam" id="PF01551">
    <property type="entry name" value="Peptidase_M23"/>
    <property type="match status" value="1"/>
</dbReference>
<sequence>MFALLASVLTALGTWPLVPQPEVVAPFAPPLHAWSAGHRGVDLLGSPGQPVRAALGGRVTFAGTIAGRGVVVVGHGARRTTYEPVRATAARGAEVGTGEQLGTLEPGGSHCFPRTCLHWGLIEQDPDGGEVYRDPLTLLGLGPVRLLPLE</sequence>
<organism evidence="2 3">
    <name type="scientific">Nocardioides marmoriginsengisoli</name>
    <dbReference type="NCBI Taxonomy" id="661483"/>
    <lineage>
        <taxon>Bacteria</taxon>
        <taxon>Bacillati</taxon>
        <taxon>Actinomycetota</taxon>
        <taxon>Actinomycetes</taxon>
        <taxon>Propionibacteriales</taxon>
        <taxon>Nocardioidaceae</taxon>
        <taxon>Nocardioides</taxon>
    </lineage>
</organism>
<name>A0A3N0CNS4_9ACTN</name>
<dbReference type="SUPFAM" id="SSF51261">
    <property type="entry name" value="Duplicated hybrid motif"/>
    <property type="match status" value="1"/>
</dbReference>
<gene>
    <name evidence="2" type="ORF">EFK50_03895</name>
</gene>
<dbReference type="Gene3D" id="2.70.70.10">
    <property type="entry name" value="Glucose Permease (Domain IIA)"/>
    <property type="match status" value="1"/>
</dbReference>
<dbReference type="EMBL" id="RJSE01000003">
    <property type="protein sequence ID" value="RNL65122.1"/>
    <property type="molecule type" value="Genomic_DNA"/>
</dbReference>
<dbReference type="Proteomes" id="UP000267128">
    <property type="component" value="Unassembled WGS sequence"/>
</dbReference>